<dbReference type="InterPro" id="IPR008972">
    <property type="entry name" value="Cupredoxin"/>
</dbReference>
<dbReference type="InterPro" id="IPR024602">
    <property type="entry name" value="COG_su2_N"/>
</dbReference>
<evidence type="ECO:0000256" key="1">
    <source>
        <dbReference type="ARBA" id="ARBA00004395"/>
    </source>
</evidence>
<sequence length="873" mass="96930">MAKITLVDTSCLLSFFLLLLADLSCCKEILVGGKHTAWKISSSPSDSLNKWAESLRFHVVWKYDGQKDSVLQVTKEAYINCNTTNPAASYRTLSFFTGGSAPSPAPSPALLEAQAVPPANDYSTLEPDNLQTLSFSQLLPSQGSTQASRREEAAKSKMSDLVTTLPSPSSAPRSASDFFSDPYDSHPLWFKPSLFLSPVFDSESYISELRTFVPFDTLRSELRSHLASLNRELVDLINRDYADFVSLSTKLVDIDEAVVRMRAPLLGLREKIAAFRGSVEAALFALRNGLQQRSDAASAREVLELLLDTFHVVSKVEKLIKVLPSAPSDWQKEDGGVSLRSSVNVENSTQQDGTTMRETQSMLLERIASEMNRLKFYMAHAQNLPFVENMEKRIQSANVLLDASLGHSFIDGLNNSDTSVLYNCLRAYAAIDNTKSAEEIFRTTIVAPFIHKIVALETSTDAAGSSGDELENDYKQIKHFIAKDCKMLLEISSTDKSGLHVFDFLANSILKEVLSAIQKVKPGAFSPGRPTQFLKNYKASLEFLAYLEGYCPSRTAVTKFRTEAVYIEFMKQWNVGVYFSLRFQEIAGALDSALTSPSLVFIQDSDLDKRSSPNLMLRQSATLLESLRSCWKEDVLVFSAADKFLRLTLQLLSRYCIWVSSSLHTRRGNPSPSPGCDWAVSATTEDFVYVIHDVNDLVSEVCGDYLGHISRHLSSCSTEVLDVVRTSMLQGGDKLKEVLPLLTNTIIDIIVDKSVEDLRQVRGITTTYRMTNKPPPVRHSPYVVGILRHVKARRTESSLQQFRRKAQKRAGAASGASDDNVSETDKMCMQLFLDAQEYGRNIAALGLKPADIPVYCSLWQCVAPADRQNTISV</sequence>
<evidence type="ECO:0000313" key="14">
    <source>
        <dbReference type="Proteomes" id="UP000823674"/>
    </source>
</evidence>
<evidence type="ECO:0000313" key="13">
    <source>
        <dbReference type="EMBL" id="KAG5413886.1"/>
    </source>
</evidence>
<evidence type="ECO:0000256" key="9">
    <source>
        <dbReference type="SAM" id="SignalP"/>
    </source>
</evidence>
<evidence type="ECO:0000259" key="12">
    <source>
        <dbReference type="Pfam" id="PF12022"/>
    </source>
</evidence>
<feature type="domain" description="Phytocyanin" evidence="10">
    <location>
        <begin position="38"/>
        <end position="92"/>
    </location>
</feature>
<evidence type="ECO:0000256" key="2">
    <source>
        <dbReference type="ARBA" id="ARBA00020977"/>
    </source>
</evidence>
<comment type="caution">
    <text evidence="13">The sequence shown here is derived from an EMBL/GenBank/DDBJ whole genome shotgun (WGS) entry which is preliminary data.</text>
</comment>
<gene>
    <name evidence="13" type="primary">A01p017180.1_BraROA</name>
    <name evidence="13" type="ORF">IGI04_001453</name>
</gene>
<accession>A0ABQ7NUR7</accession>
<keyword evidence="9" id="KW-0732">Signal</keyword>
<feature type="domain" description="COG complex component COG2 C-terminal" evidence="12">
    <location>
        <begin position="792"/>
        <end position="835"/>
    </location>
</feature>
<organism evidence="13 14">
    <name type="scientific">Brassica rapa subsp. trilocularis</name>
    <dbReference type="NCBI Taxonomy" id="1813537"/>
    <lineage>
        <taxon>Eukaryota</taxon>
        <taxon>Viridiplantae</taxon>
        <taxon>Streptophyta</taxon>
        <taxon>Embryophyta</taxon>
        <taxon>Tracheophyta</taxon>
        <taxon>Spermatophyta</taxon>
        <taxon>Magnoliopsida</taxon>
        <taxon>eudicotyledons</taxon>
        <taxon>Gunneridae</taxon>
        <taxon>Pentapetalae</taxon>
        <taxon>rosids</taxon>
        <taxon>malvids</taxon>
        <taxon>Brassicales</taxon>
        <taxon>Brassicaceae</taxon>
        <taxon>Brassiceae</taxon>
        <taxon>Brassica</taxon>
    </lineage>
</organism>
<feature type="region of interest" description="Disordered" evidence="8">
    <location>
        <begin position="796"/>
        <end position="821"/>
    </location>
</feature>
<keyword evidence="4" id="KW-0653">Protein transport</keyword>
<feature type="signal peptide" evidence="9">
    <location>
        <begin position="1"/>
        <end position="26"/>
    </location>
</feature>
<dbReference type="PANTHER" id="PTHR12961:SF1">
    <property type="entry name" value="CONSERVED OLIGOMERIC GOLGI COMPLEX SUBUNIT 2"/>
    <property type="match status" value="1"/>
</dbReference>
<evidence type="ECO:0000256" key="3">
    <source>
        <dbReference type="ARBA" id="ARBA00022448"/>
    </source>
</evidence>
<feature type="domain" description="Conserved oligomeric Golgi complex subunit 2 N-terminal" evidence="11">
    <location>
        <begin position="188"/>
        <end position="262"/>
    </location>
</feature>
<keyword evidence="14" id="KW-1185">Reference proteome</keyword>
<evidence type="ECO:0000259" key="10">
    <source>
        <dbReference type="Pfam" id="PF02298"/>
    </source>
</evidence>
<protein>
    <recommendedName>
        <fullName evidence="2">Conserved oligomeric Golgi complex subunit 2</fullName>
    </recommendedName>
    <alternativeName>
        <fullName evidence="7">Component of oligomeric Golgi complex 2</fullName>
    </alternativeName>
</protein>
<evidence type="ECO:0000256" key="7">
    <source>
        <dbReference type="ARBA" id="ARBA00031344"/>
    </source>
</evidence>
<dbReference type="Pfam" id="PF12022">
    <property type="entry name" value="COG2_C"/>
    <property type="match status" value="2"/>
</dbReference>
<feature type="region of interest" description="Disordered" evidence="8">
    <location>
        <begin position="140"/>
        <end position="173"/>
    </location>
</feature>
<feature type="domain" description="COG complex component COG2 C-terminal" evidence="12">
    <location>
        <begin position="571"/>
        <end position="791"/>
    </location>
</feature>
<dbReference type="PANTHER" id="PTHR12961">
    <property type="entry name" value="CONSERVED OLIGOMERIC GOLGI COMPLEX COMPONENT 2"/>
    <property type="match status" value="1"/>
</dbReference>
<dbReference type="Proteomes" id="UP000823674">
    <property type="component" value="Chromosome A01"/>
</dbReference>
<keyword evidence="6" id="KW-0472">Membrane</keyword>
<evidence type="ECO:0000256" key="4">
    <source>
        <dbReference type="ARBA" id="ARBA00022927"/>
    </source>
</evidence>
<reference evidence="13 14" key="1">
    <citation type="submission" date="2021-03" db="EMBL/GenBank/DDBJ databases">
        <authorList>
            <person name="King G.J."/>
            <person name="Bancroft I."/>
            <person name="Baten A."/>
            <person name="Bloomfield J."/>
            <person name="Borpatragohain P."/>
            <person name="He Z."/>
            <person name="Irish N."/>
            <person name="Irwin J."/>
            <person name="Liu K."/>
            <person name="Mauleon R.P."/>
            <person name="Moore J."/>
            <person name="Morris R."/>
            <person name="Ostergaard L."/>
            <person name="Wang B."/>
            <person name="Wells R."/>
        </authorList>
    </citation>
    <scope>NUCLEOTIDE SEQUENCE [LARGE SCALE GENOMIC DNA]</scope>
    <source>
        <strain evidence="13">R-o-18</strain>
        <tissue evidence="13">Leaf</tissue>
    </source>
</reference>
<evidence type="ECO:0000256" key="6">
    <source>
        <dbReference type="ARBA" id="ARBA00023136"/>
    </source>
</evidence>
<keyword evidence="3" id="KW-0813">Transport</keyword>
<dbReference type="InterPro" id="IPR009316">
    <property type="entry name" value="COG2"/>
</dbReference>
<evidence type="ECO:0000256" key="8">
    <source>
        <dbReference type="SAM" id="MobiDB-lite"/>
    </source>
</evidence>
<comment type="subcellular location">
    <subcellularLocation>
        <location evidence="1">Golgi apparatus membrane</location>
        <topology evidence="1">Peripheral membrane protein</topology>
    </subcellularLocation>
</comment>
<keyword evidence="5" id="KW-0333">Golgi apparatus</keyword>
<evidence type="ECO:0000256" key="5">
    <source>
        <dbReference type="ARBA" id="ARBA00023034"/>
    </source>
</evidence>
<dbReference type="Gene3D" id="2.60.40.420">
    <property type="entry name" value="Cupredoxins - blue copper proteins"/>
    <property type="match status" value="1"/>
</dbReference>
<name>A0ABQ7NUR7_BRACM</name>
<dbReference type="SUPFAM" id="SSF49503">
    <property type="entry name" value="Cupredoxins"/>
    <property type="match status" value="1"/>
</dbReference>
<evidence type="ECO:0000259" key="11">
    <source>
        <dbReference type="Pfam" id="PF06148"/>
    </source>
</evidence>
<feature type="compositionally biased region" description="Basic and acidic residues" evidence="8">
    <location>
        <begin position="148"/>
        <end position="158"/>
    </location>
</feature>
<dbReference type="Pfam" id="PF06148">
    <property type="entry name" value="COG2_N"/>
    <property type="match status" value="1"/>
</dbReference>
<dbReference type="EMBL" id="JADBGQ010000001">
    <property type="protein sequence ID" value="KAG5413886.1"/>
    <property type="molecule type" value="Genomic_DNA"/>
</dbReference>
<dbReference type="Pfam" id="PF02298">
    <property type="entry name" value="Cu_bind_like"/>
    <property type="match status" value="1"/>
</dbReference>
<dbReference type="InterPro" id="IPR003245">
    <property type="entry name" value="Phytocyanin_dom"/>
</dbReference>
<feature type="chain" id="PRO_5045160055" description="Conserved oligomeric Golgi complex subunit 2" evidence="9">
    <location>
        <begin position="27"/>
        <end position="873"/>
    </location>
</feature>
<dbReference type="InterPro" id="IPR024603">
    <property type="entry name" value="COG_complex_COG2_C"/>
</dbReference>
<proteinExistence type="predicted"/>